<dbReference type="InterPro" id="IPR023346">
    <property type="entry name" value="Lysozyme-like_dom_sf"/>
</dbReference>
<dbReference type="PANTHER" id="PTHR32282">
    <property type="entry name" value="BINDING PROTEIN TRANSPEPTIDASE, PUTATIVE-RELATED"/>
    <property type="match status" value="1"/>
</dbReference>
<keyword evidence="6" id="KW-0328">Glycosyltransferase</keyword>
<dbReference type="GO" id="GO:0006508">
    <property type="term" value="P:proteolysis"/>
    <property type="evidence" value="ECO:0007669"/>
    <property type="project" value="UniProtKB-KW"/>
</dbReference>
<dbReference type="SUPFAM" id="SSF56601">
    <property type="entry name" value="beta-lactamase/transpeptidase-like"/>
    <property type="match status" value="1"/>
</dbReference>
<comment type="caution">
    <text evidence="17">The sequence shown here is derived from an EMBL/GenBank/DDBJ whole genome shotgun (WGS) entry which is preliminary data.</text>
</comment>
<dbReference type="GO" id="GO:0008658">
    <property type="term" value="F:penicillin binding"/>
    <property type="evidence" value="ECO:0007669"/>
    <property type="project" value="InterPro"/>
</dbReference>
<evidence type="ECO:0000256" key="2">
    <source>
        <dbReference type="ARBA" id="ARBA00007090"/>
    </source>
</evidence>
<dbReference type="Proteomes" id="UP000602745">
    <property type="component" value="Unassembled WGS sequence"/>
</dbReference>
<dbReference type="GO" id="GO:0030288">
    <property type="term" value="C:outer membrane-bounded periplasmic space"/>
    <property type="evidence" value="ECO:0007669"/>
    <property type="project" value="TreeGrafter"/>
</dbReference>
<dbReference type="Gene3D" id="1.10.3810.10">
    <property type="entry name" value="Biosynthetic peptidoglycan transglycosylase-like"/>
    <property type="match status" value="1"/>
</dbReference>
<name>A0A8J2VLR8_9RHOB</name>
<evidence type="ECO:0000256" key="6">
    <source>
        <dbReference type="ARBA" id="ARBA00022676"/>
    </source>
</evidence>
<dbReference type="Pfam" id="PF00912">
    <property type="entry name" value="Transgly"/>
    <property type="match status" value="1"/>
</dbReference>
<dbReference type="Gene3D" id="3.40.710.10">
    <property type="entry name" value="DD-peptidase/beta-lactamase superfamily"/>
    <property type="match status" value="1"/>
</dbReference>
<comment type="catalytic activity">
    <reaction evidence="13">
        <text>Preferential cleavage: (Ac)2-L-Lys-D-Ala-|-D-Ala. Also transpeptidation of peptidyl-alanyl moieties that are N-acyl substituents of D-alanine.</text>
        <dbReference type="EC" id="3.4.16.4"/>
    </reaction>
</comment>
<comment type="catalytic activity">
    <reaction evidence="14">
        <text>[GlcNAc-(1-&gt;4)-Mur2Ac(oyl-L-Ala-gamma-D-Glu-L-Lys-D-Ala-D-Ala)](n)-di-trans,octa-cis-undecaprenyl diphosphate + beta-D-GlcNAc-(1-&gt;4)-Mur2Ac(oyl-L-Ala-gamma-D-Glu-L-Lys-D-Ala-D-Ala)-di-trans,octa-cis-undecaprenyl diphosphate = [GlcNAc-(1-&gt;4)-Mur2Ac(oyl-L-Ala-gamma-D-Glu-L-Lys-D-Ala-D-Ala)](n+1)-di-trans,octa-cis-undecaprenyl diphosphate + di-trans,octa-cis-undecaprenyl diphosphate + H(+)</text>
        <dbReference type="Rhea" id="RHEA:23708"/>
        <dbReference type="Rhea" id="RHEA-COMP:9602"/>
        <dbReference type="Rhea" id="RHEA-COMP:9603"/>
        <dbReference type="ChEBI" id="CHEBI:15378"/>
        <dbReference type="ChEBI" id="CHEBI:58405"/>
        <dbReference type="ChEBI" id="CHEBI:60033"/>
        <dbReference type="ChEBI" id="CHEBI:78435"/>
        <dbReference type="EC" id="2.4.99.28"/>
    </reaction>
</comment>
<evidence type="ECO:0000256" key="4">
    <source>
        <dbReference type="ARBA" id="ARBA00022645"/>
    </source>
</evidence>
<dbReference type="InterPro" id="IPR012338">
    <property type="entry name" value="Beta-lactam/transpept-like"/>
</dbReference>
<keyword evidence="11" id="KW-0511">Multifunctional enzyme</keyword>
<dbReference type="FunFam" id="1.10.3810.10:FF:000001">
    <property type="entry name" value="Penicillin-binding protein 1A"/>
    <property type="match status" value="1"/>
</dbReference>
<organism evidence="17 18">
    <name type="scientific">Agaricicola taiwanensis</name>
    <dbReference type="NCBI Taxonomy" id="591372"/>
    <lineage>
        <taxon>Bacteria</taxon>
        <taxon>Pseudomonadati</taxon>
        <taxon>Pseudomonadota</taxon>
        <taxon>Alphaproteobacteria</taxon>
        <taxon>Rhodobacterales</taxon>
        <taxon>Paracoccaceae</taxon>
        <taxon>Agaricicola</taxon>
    </lineage>
</organism>
<comment type="similarity">
    <text evidence="2">In the C-terminal section; belongs to the transpeptidase family.</text>
</comment>
<dbReference type="GO" id="GO:0008955">
    <property type="term" value="F:peptidoglycan glycosyltransferase activity"/>
    <property type="evidence" value="ECO:0007669"/>
    <property type="project" value="UniProtKB-EC"/>
</dbReference>
<dbReference type="AlphaFoldDB" id="A0A8J2VLR8"/>
<dbReference type="RefSeq" id="WP_188408853.1">
    <property type="nucleotide sequence ID" value="NZ_BMCP01000001.1"/>
</dbReference>
<evidence type="ECO:0000256" key="8">
    <source>
        <dbReference type="ARBA" id="ARBA00022801"/>
    </source>
</evidence>
<dbReference type="GO" id="GO:0009002">
    <property type="term" value="F:serine-type D-Ala-D-Ala carboxypeptidase activity"/>
    <property type="evidence" value="ECO:0007669"/>
    <property type="project" value="UniProtKB-EC"/>
</dbReference>
<proteinExistence type="inferred from homology"/>
<evidence type="ECO:0000256" key="14">
    <source>
        <dbReference type="ARBA" id="ARBA00049902"/>
    </source>
</evidence>
<keyword evidence="8" id="KW-0378">Hydrolase</keyword>
<evidence type="ECO:0000313" key="18">
    <source>
        <dbReference type="Proteomes" id="UP000602745"/>
    </source>
</evidence>
<evidence type="ECO:0000313" key="17">
    <source>
        <dbReference type="EMBL" id="GGE36966.1"/>
    </source>
</evidence>
<comment type="pathway">
    <text evidence="1">Cell wall biogenesis; peptidoglycan biosynthesis.</text>
</comment>
<keyword evidence="4" id="KW-0121">Carboxypeptidase</keyword>
<evidence type="ECO:0000256" key="3">
    <source>
        <dbReference type="ARBA" id="ARBA00007739"/>
    </source>
</evidence>
<keyword evidence="9" id="KW-0133">Cell shape</keyword>
<dbReference type="PANTHER" id="PTHR32282:SF33">
    <property type="entry name" value="PEPTIDOGLYCAN GLYCOSYLTRANSFERASE"/>
    <property type="match status" value="1"/>
</dbReference>
<dbReference type="InterPro" id="IPR036950">
    <property type="entry name" value="PBP_transglycosylase"/>
</dbReference>
<keyword evidence="12" id="KW-0961">Cell wall biogenesis/degradation</keyword>
<evidence type="ECO:0000256" key="11">
    <source>
        <dbReference type="ARBA" id="ARBA00023268"/>
    </source>
</evidence>
<keyword evidence="7" id="KW-0808">Transferase</keyword>
<evidence type="ECO:0000256" key="13">
    <source>
        <dbReference type="ARBA" id="ARBA00034000"/>
    </source>
</evidence>
<dbReference type="SUPFAM" id="SSF53955">
    <property type="entry name" value="Lysozyme-like"/>
    <property type="match status" value="1"/>
</dbReference>
<reference evidence="17" key="2">
    <citation type="submission" date="2020-09" db="EMBL/GenBank/DDBJ databases">
        <authorList>
            <person name="Sun Q."/>
            <person name="Sedlacek I."/>
        </authorList>
    </citation>
    <scope>NUCLEOTIDE SEQUENCE</scope>
    <source>
        <strain evidence="17">CCM 7684</strain>
    </source>
</reference>
<dbReference type="InterPro" id="IPR001264">
    <property type="entry name" value="Glyco_trans_51"/>
</dbReference>
<dbReference type="EMBL" id="BMCP01000001">
    <property type="protein sequence ID" value="GGE36966.1"/>
    <property type="molecule type" value="Genomic_DNA"/>
</dbReference>
<gene>
    <name evidence="17" type="ORF">GCM10007276_13040</name>
</gene>
<evidence type="ECO:0000256" key="10">
    <source>
        <dbReference type="ARBA" id="ARBA00022984"/>
    </source>
</evidence>
<dbReference type="Pfam" id="PF00905">
    <property type="entry name" value="Transpeptidase"/>
    <property type="match status" value="1"/>
</dbReference>
<dbReference type="NCBIfam" id="TIGR02074">
    <property type="entry name" value="PBP_1a_fam"/>
    <property type="match status" value="1"/>
</dbReference>
<feature type="domain" description="Penicillin-binding protein transpeptidase" evidence="15">
    <location>
        <begin position="371"/>
        <end position="637"/>
    </location>
</feature>
<evidence type="ECO:0000256" key="9">
    <source>
        <dbReference type="ARBA" id="ARBA00022960"/>
    </source>
</evidence>
<comment type="similarity">
    <text evidence="3">In the N-terminal section; belongs to the glycosyltransferase 51 family.</text>
</comment>
<keyword evidence="18" id="KW-1185">Reference proteome</keyword>
<dbReference type="InterPro" id="IPR001460">
    <property type="entry name" value="PCN-bd_Tpept"/>
</dbReference>
<feature type="domain" description="Glycosyl transferase family 51" evidence="16">
    <location>
        <begin position="115"/>
        <end position="280"/>
    </location>
</feature>
<keyword evidence="5" id="KW-0645">Protease</keyword>
<evidence type="ECO:0000256" key="1">
    <source>
        <dbReference type="ARBA" id="ARBA00004752"/>
    </source>
</evidence>
<evidence type="ECO:0000256" key="5">
    <source>
        <dbReference type="ARBA" id="ARBA00022670"/>
    </source>
</evidence>
<evidence type="ECO:0000259" key="16">
    <source>
        <dbReference type="Pfam" id="PF00912"/>
    </source>
</evidence>
<evidence type="ECO:0000259" key="15">
    <source>
        <dbReference type="Pfam" id="PF00905"/>
    </source>
</evidence>
<evidence type="ECO:0000256" key="7">
    <source>
        <dbReference type="ARBA" id="ARBA00022679"/>
    </source>
</evidence>
<keyword evidence="10" id="KW-0573">Peptidoglycan synthesis</keyword>
<reference evidence="17" key="1">
    <citation type="journal article" date="2014" name="Int. J. Syst. Evol. Microbiol.">
        <title>Complete genome sequence of Corynebacterium casei LMG S-19264T (=DSM 44701T), isolated from a smear-ripened cheese.</title>
        <authorList>
            <consortium name="US DOE Joint Genome Institute (JGI-PGF)"/>
            <person name="Walter F."/>
            <person name="Albersmeier A."/>
            <person name="Kalinowski J."/>
            <person name="Ruckert C."/>
        </authorList>
    </citation>
    <scope>NUCLEOTIDE SEQUENCE</scope>
    <source>
        <strain evidence="17">CCM 7684</strain>
    </source>
</reference>
<dbReference type="InterPro" id="IPR050396">
    <property type="entry name" value="Glycosyltr_51/Transpeptidase"/>
</dbReference>
<dbReference type="UniPathway" id="UPA00219"/>
<evidence type="ECO:0000256" key="12">
    <source>
        <dbReference type="ARBA" id="ARBA00023316"/>
    </source>
</evidence>
<dbReference type="GO" id="GO:0071555">
    <property type="term" value="P:cell wall organization"/>
    <property type="evidence" value="ECO:0007669"/>
    <property type="project" value="UniProtKB-KW"/>
</dbReference>
<accession>A0A8J2VLR8</accession>
<protein>
    <submittedName>
        <fullName evidence="17">Penicillin-binding protein</fullName>
    </submittedName>
</protein>
<sequence length="731" mass="79469">MGDGGLNVKLSRLKRRLLAADAWIDSSIYELWYRLFSGWEGVRIAFDRFRFRGWKRGFFELASESFTWVVIGAGLMLALAQPAFRVETDDFLAKADLAVTFLDRNGNEIGKRGILQSDAVPLDELPDHLINATLATEDRRFWNHFGIDVPGTFRALMENARANGVVQGGSSITQQLAKNLFLTNERTLERKIKELFLAFWLETNLTKREILKLYLDRAYLGGGAFGVEAASQYYFGKSARDVTLAEAAMLAGMFKAPTKYAPHVDIAASRARANQVLSNMVDGGFMTEGQVHAARINPATPVARARGASPDYFLDWAFSEVERMAKEGAFGSERTLVIRTALDSGLQSHAEASVESILRQYGTQYGVGQAAAVVMEPSGLVRAMVGGRDYSVSQFNRATAAMRQPGSSFKTFVYTAAFMNGYEPSTIIVDAPITLGRWSPQNYGRSYAGRVTLTTALTKSINTVPVRLAQAVGRDKVMALAQSMGIRTPLRPIQAIALGVSEVTVMDMASGYGTLANNGRLNVPHTVLEAWTARGERVWRYDAESQQTPQIVPAKTVSQINGILVNVTENGTGRRAQLPRGFRVAGKTGTSQSYRDAWFVGFTGDFVGAVWFGNDNFTATKEMTGGSLPAMTWKEIMTFAHRDIEAPTPIAGVSDQPTSSGAAIARVEADLGPLRGAALSRGSVDVLRDVSNRMRTALSQQVSELDLGGGVSSAQLMGGTSAPVNASQQRP</sequence>
<dbReference type="GO" id="GO:0009252">
    <property type="term" value="P:peptidoglycan biosynthetic process"/>
    <property type="evidence" value="ECO:0007669"/>
    <property type="project" value="UniProtKB-UniPathway"/>
</dbReference>
<dbReference type="GO" id="GO:0008360">
    <property type="term" value="P:regulation of cell shape"/>
    <property type="evidence" value="ECO:0007669"/>
    <property type="project" value="UniProtKB-KW"/>
</dbReference>